<accession>A0A561BBR1</accession>
<dbReference type="Proteomes" id="UP000319722">
    <property type="component" value="Unassembled WGS sequence"/>
</dbReference>
<dbReference type="InterPro" id="IPR054129">
    <property type="entry name" value="DesT_TetR_C"/>
</dbReference>
<protein>
    <submittedName>
        <fullName evidence="7">TetR family transcriptional regulator</fullName>
    </submittedName>
</protein>
<dbReference type="PANTHER" id="PTHR30055">
    <property type="entry name" value="HTH-TYPE TRANSCRIPTIONAL REGULATOR RUTR"/>
    <property type="match status" value="1"/>
</dbReference>
<dbReference type="InterPro" id="IPR001647">
    <property type="entry name" value="HTH_TetR"/>
</dbReference>
<dbReference type="OrthoDB" id="2356263at2"/>
<organism evidence="7 8">
    <name type="scientific">Variovorax beijingensis</name>
    <dbReference type="NCBI Taxonomy" id="2496117"/>
    <lineage>
        <taxon>Bacteria</taxon>
        <taxon>Pseudomonadati</taxon>
        <taxon>Pseudomonadota</taxon>
        <taxon>Betaproteobacteria</taxon>
        <taxon>Burkholderiales</taxon>
        <taxon>Comamonadaceae</taxon>
        <taxon>Variovorax</taxon>
    </lineage>
</organism>
<dbReference type="Pfam" id="PF21943">
    <property type="entry name" value="TetR_C_46"/>
    <property type="match status" value="1"/>
</dbReference>
<evidence type="ECO:0000313" key="8">
    <source>
        <dbReference type="Proteomes" id="UP000319722"/>
    </source>
</evidence>
<dbReference type="InterPro" id="IPR023772">
    <property type="entry name" value="DNA-bd_HTH_TetR-type_CS"/>
</dbReference>
<evidence type="ECO:0000256" key="1">
    <source>
        <dbReference type="ARBA" id="ARBA00022491"/>
    </source>
</evidence>
<dbReference type="Pfam" id="PF00440">
    <property type="entry name" value="TetR_N"/>
    <property type="match status" value="1"/>
</dbReference>
<keyword evidence="1" id="KW-0678">Repressor</keyword>
<feature type="DNA-binding region" description="H-T-H motif" evidence="5">
    <location>
        <begin position="71"/>
        <end position="90"/>
    </location>
</feature>
<sequence length="239" mass="26688">MTAMASSGCWFSLRLARLMCTSRHMIETMIDTVISPGHPSRETPERKPSGKQRILEAAERLFATRGFLDVSAAEIVREAGVAHGLLFHHFGSMEGLYAEVSRAAAQKMNKVQQDSFRGRTAREQVTSFLRAHLKAVKQRQGDALFRARSHNLAINAEVAEIWEASRQQAIDRICEVLGISSPTKKVRACMRAWIGFHDQLVLAWLADRSVSESEVLELTLHQLGHLASEVLSVELDRNA</sequence>
<keyword evidence="3 5" id="KW-0238">DNA-binding</keyword>
<evidence type="ECO:0000259" key="6">
    <source>
        <dbReference type="PROSITE" id="PS50977"/>
    </source>
</evidence>
<dbReference type="EMBL" id="VIVL01000013">
    <property type="protein sequence ID" value="TWD76152.1"/>
    <property type="molecule type" value="Genomic_DNA"/>
</dbReference>
<evidence type="ECO:0000256" key="3">
    <source>
        <dbReference type="ARBA" id="ARBA00023125"/>
    </source>
</evidence>
<evidence type="ECO:0000256" key="2">
    <source>
        <dbReference type="ARBA" id="ARBA00023015"/>
    </source>
</evidence>
<dbReference type="GO" id="GO:0003700">
    <property type="term" value="F:DNA-binding transcription factor activity"/>
    <property type="evidence" value="ECO:0007669"/>
    <property type="project" value="TreeGrafter"/>
</dbReference>
<feature type="domain" description="HTH tetR-type" evidence="6">
    <location>
        <begin position="48"/>
        <end position="108"/>
    </location>
</feature>
<name>A0A561BBR1_9BURK</name>
<keyword evidence="4" id="KW-0804">Transcription</keyword>
<dbReference type="PROSITE" id="PS01081">
    <property type="entry name" value="HTH_TETR_1"/>
    <property type="match status" value="1"/>
</dbReference>
<keyword evidence="2" id="KW-0805">Transcription regulation</keyword>
<proteinExistence type="predicted"/>
<reference evidence="7 8" key="1">
    <citation type="submission" date="2019-06" db="EMBL/GenBank/DDBJ databases">
        <title>Sorghum-associated microbial communities from plants grown in Nebraska, USA.</title>
        <authorList>
            <person name="Schachtman D."/>
        </authorList>
    </citation>
    <scope>NUCLEOTIDE SEQUENCE [LARGE SCALE GENOMIC DNA]</scope>
    <source>
        <strain evidence="7 8">T529</strain>
    </source>
</reference>
<dbReference type="InterPro" id="IPR009057">
    <property type="entry name" value="Homeodomain-like_sf"/>
</dbReference>
<gene>
    <name evidence="7" type="ORF">FB547_11334</name>
</gene>
<dbReference type="PANTHER" id="PTHR30055:SF234">
    <property type="entry name" value="HTH-TYPE TRANSCRIPTIONAL REGULATOR BETI"/>
    <property type="match status" value="1"/>
</dbReference>
<dbReference type="GO" id="GO:0000976">
    <property type="term" value="F:transcription cis-regulatory region binding"/>
    <property type="evidence" value="ECO:0007669"/>
    <property type="project" value="TreeGrafter"/>
</dbReference>
<dbReference type="InterPro" id="IPR050109">
    <property type="entry name" value="HTH-type_TetR-like_transc_reg"/>
</dbReference>
<dbReference type="Gene3D" id="1.10.357.10">
    <property type="entry name" value="Tetracycline Repressor, domain 2"/>
    <property type="match status" value="1"/>
</dbReference>
<evidence type="ECO:0000313" key="7">
    <source>
        <dbReference type="EMBL" id="TWD76152.1"/>
    </source>
</evidence>
<dbReference type="SUPFAM" id="SSF46689">
    <property type="entry name" value="Homeodomain-like"/>
    <property type="match status" value="1"/>
</dbReference>
<dbReference type="AlphaFoldDB" id="A0A561BBR1"/>
<comment type="caution">
    <text evidence="7">The sequence shown here is derived from an EMBL/GenBank/DDBJ whole genome shotgun (WGS) entry which is preliminary data.</text>
</comment>
<evidence type="ECO:0000256" key="4">
    <source>
        <dbReference type="ARBA" id="ARBA00023163"/>
    </source>
</evidence>
<dbReference type="PRINTS" id="PR00455">
    <property type="entry name" value="HTHTETR"/>
</dbReference>
<evidence type="ECO:0000256" key="5">
    <source>
        <dbReference type="PROSITE-ProRule" id="PRU00335"/>
    </source>
</evidence>
<dbReference type="PROSITE" id="PS50977">
    <property type="entry name" value="HTH_TETR_2"/>
    <property type="match status" value="1"/>
</dbReference>